<feature type="binding site" evidence="13">
    <location>
        <position position="342"/>
    </location>
    <ligand>
        <name>S-adenosyl-L-methionine</name>
        <dbReference type="ChEBI" id="CHEBI:59789"/>
    </ligand>
</feature>
<dbReference type="SUPFAM" id="SSF48013">
    <property type="entry name" value="NusB-like"/>
    <property type="match status" value="1"/>
</dbReference>
<dbReference type="CDD" id="cd02440">
    <property type="entry name" value="AdoMet_MTases"/>
    <property type="match status" value="1"/>
</dbReference>
<comment type="caution">
    <text evidence="15">The sequence shown here is derived from an EMBL/GenBank/DDBJ whole genome shotgun (WGS) entry which is preliminary data.</text>
</comment>
<keyword evidence="16" id="KW-1185">Reference proteome</keyword>
<evidence type="ECO:0000256" key="7">
    <source>
        <dbReference type="ARBA" id="ARBA00022679"/>
    </source>
</evidence>
<dbReference type="InterPro" id="IPR004573">
    <property type="entry name" value="rRNA_ssu_MeTfrase_B"/>
</dbReference>
<dbReference type="GO" id="GO:0005737">
    <property type="term" value="C:cytoplasm"/>
    <property type="evidence" value="ECO:0007669"/>
    <property type="project" value="UniProtKB-SubCell"/>
</dbReference>
<feature type="domain" description="SAM-dependent MTase RsmB/NOP-type" evidence="14">
    <location>
        <begin position="181"/>
        <end position="447"/>
    </location>
</feature>
<evidence type="ECO:0000256" key="9">
    <source>
        <dbReference type="ARBA" id="ARBA00022884"/>
    </source>
</evidence>
<evidence type="ECO:0000256" key="13">
    <source>
        <dbReference type="PROSITE-ProRule" id="PRU01023"/>
    </source>
</evidence>
<dbReference type="PANTHER" id="PTHR22807">
    <property type="entry name" value="NOP2 YEAST -RELATED NOL1/NOP2/FMU SUN DOMAIN-CONTAINING"/>
    <property type="match status" value="1"/>
</dbReference>
<dbReference type="PANTHER" id="PTHR22807:SF53">
    <property type="entry name" value="RIBOSOMAL RNA SMALL SUBUNIT METHYLTRANSFERASE B-RELATED"/>
    <property type="match status" value="1"/>
</dbReference>
<gene>
    <name evidence="15" type="primary">rsmB</name>
    <name evidence="15" type="ORF">FRC53_04660</name>
</gene>
<keyword evidence="8 13" id="KW-0949">S-adenosyl-L-methionine</keyword>
<evidence type="ECO:0000256" key="12">
    <source>
        <dbReference type="ARBA" id="ARBA00047283"/>
    </source>
</evidence>
<dbReference type="AlphaFoldDB" id="A0A6L5GR32"/>
<evidence type="ECO:0000256" key="10">
    <source>
        <dbReference type="ARBA" id="ARBA00030399"/>
    </source>
</evidence>
<feature type="active site" description="Nucleophile" evidence="13">
    <location>
        <position position="395"/>
    </location>
</feature>
<dbReference type="PROSITE" id="PS51686">
    <property type="entry name" value="SAM_MT_RSMB_NOP"/>
    <property type="match status" value="1"/>
</dbReference>
<comment type="function">
    <text evidence="1">Specifically methylates the cytosine at position 967 (m5C967) of 16S rRNA.</text>
</comment>
<dbReference type="GO" id="GO:0003723">
    <property type="term" value="F:RNA binding"/>
    <property type="evidence" value="ECO:0007669"/>
    <property type="project" value="UniProtKB-UniRule"/>
</dbReference>
<dbReference type="InterPro" id="IPR023267">
    <property type="entry name" value="RCMT"/>
</dbReference>
<dbReference type="InterPro" id="IPR006027">
    <property type="entry name" value="NusB_RsmB_TIM44"/>
</dbReference>
<dbReference type="Proteomes" id="UP000473648">
    <property type="component" value="Unassembled WGS sequence"/>
</dbReference>
<keyword evidence="7 13" id="KW-0808">Transferase</keyword>
<dbReference type="SUPFAM" id="SSF53335">
    <property type="entry name" value="S-adenosyl-L-methionine-dependent methyltransferases"/>
    <property type="match status" value="1"/>
</dbReference>
<dbReference type="GO" id="GO:0008649">
    <property type="term" value="F:rRNA methyltransferase activity"/>
    <property type="evidence" value="ECO:0007669"/>
    <property type="project" value="InterPro"/>
</dbReference>
<dbReference type="EC" id="2.1.1.176" evidence="3"/>
<keyword evidence="6 13" id="KW-0489">Methyltransferase</keyword>
<feature type="binding site" evidence="13">
    <location>
        <position position="324"/>
    </location>
    <ligand>
        <name>S-adenosyl-L-methionine</name>
        <dbReference type="ChEBI" id="CHEBI:59789"/>
    </ligand>
</feature>
<proteinExistence type="inferred from homology"/>
<dbReference type="Pfam" id="PF22458">
    <property type="entry name" value="RsmF-B_ferredox"/>
    <property type="match status" value="1"/>
</dbReference>
<protein>
    <recommendedName>
        <fullName evidence="3">16S rRNA (cytosine(967)-C(5))-methyltransferase</fullName>
        <ecNumber evidence="3">2.1.1.176</ecNumber>
    </recommendedName>
    <alternativeName>
        <fullName evidence="10">16S rRNA m5C967 methyltransferase</fullName>
    </alternativeName>
    <alternativeName>
        <fullName evidence="11">rRNA (cytosine-C(5)-)-methyltransferase RsmB</fullName>
    </alternativeName>
</protein>
<name>A0A6L5GR32_9FIRM</name>
<evidence type="ECO:0000256" key="4">
    <source>
        <dbReference type="ARBA" id="ARBA00022490"/>
    </source>
</evidence>
<dbReference type="Gene3D" id="1.10.940.10">
    <property type="entry name" value="NusB-like"/>
    <property type="match status" value="1"/>
</dbReference>
<evidence type="ECO:0000259" key="14">
    <source>
        <dbReference type="PROSITE" id="PS51686"/>
    </source>
</evidence>
<dbReference type="Gene3D" id="3.40.50.150">
    <property type="entry name" value="Vaccinia Virus protein VP39"/>
    <property type="match status" value="1"/>
</dbReference>
<evidence type="ECO:0000256" key="5">
    <source>
        <dbReference type="ARBA" id="ARBA00022552"/>
    </source>
</evidence>
<comment type="subcellular location">
    <subcellularLocation>
        <location evidence="2">Cytoplasm</location>
    </subcellularLocation>
</comment>
<evidence type="ECO:0000256" key="3">
    <source>
        <dbReference type="ARBA" id="ARBA00012140"/>
    </source>
</evidence>
<dbReference type="InterPro" id="IPR029063">
    <property type="entry name" value="SAM-dependent_MTases_sf"/>
</dbReference>
<dbReference type="Pfam" id="PF01189">
    <property type="entry name" value="Methyltr_RsmB-F"/>
    <property type="match status" value="1"/>
</dbReference>
<dbReference type="Pfam" id="PF01029">
    <property type="entry name" value="NusB"/>
    <property type="match status" value="1"/>
</dbReference>
<dbReference type="InterPro" id="IPR001678">
    <property type="entry name" value="MeTrfase_RsmB-F_NOP2_dom"/>
</dbReference>
<keyword evidence="4" id="KW-0963">Cytoplasm</keyword>
<evidence type="ECO:0000256" key="11">
    <source>
        <dbReference type="ARBA" id="ARBA00031088"/>
    </source>
</evidence>
<dbReference type="InterPro" id="IPR054728">
    <property type="entry name" value="RsmB-like_ferredoxin"/>
</dbReference>
<keyword evidence="9 13" id="KW-0694">RNA-binding</keyword>
<evidence type="ECO:0000313" key="15">
    <source>
        <dbReference type="EMBL" id="MQM72709.1"/>
    </source>
</evidence>
<comment type="similarity">
    <text evidence="13">Belongs to the class I-like SAM-binding methyltransferase superfamily. RsmB/NOP family.</text>
</comment>
<organism evidence="15 16">
    <name type="scientific">Candidatus Pseudoramibacter fermentans</name>
    <dbReference type="NCBI Taxonomy" id="2594427"/>
    <lineage>
        <taxon>Bacteria</taxon>
        <taxon>Bacillati</taxon>
        <taxon>Bacillota</taxon>
        <taxon>Clostridia</taxon>
        <taxon>Eubacteriales</taxon>
        <taxon>Eubacteriaceae</taxon>
        <taxon>Pseudoramibacter</taxon>
    </lineage>
</organism>
<dbReference type="NCBIfam" id="NF011494">
    <property type="entry name" value="PRK14902.1"/>
    <property type="match status" value="1"/>
</dbReference>
<feature type="binding site" evidence="13">
    <location>
        <position position="297"/>
    </location>
    <ligand>
        <name>S-adenosyl-L-methionine</name>
        <dbReference type="ChEBI" id="CHEBI:59789"/>
    </ligand>
</feature>
<evidence type="ECO:0000256" key="8">
    <source>
        <dbReference type="ARBA" id="ARBA00022691"/>
    </source>
</evidence>
<dbReference type="NCBIfam" id="TIGR00563">
    <property type="entry name" value="rsmB"/>
    <property type="match status" value="1"/>
</dbReference>
<evidence type="ECO:0000256" key="1">
    <source>
        <dbReference type="ARBA" id="ARBA00002724"/>
    </source>
</evidence>
<accession>A0A6L5GR32</accession>
<comment type="catalytic activity">
    <reaction evidence="12">
        <text>cytidine(967) in 16S rRNA + S-adenosyl-L-methionine = 5-methylcytidine(967) in 16S rRNA + S-adenosyl-L-homocysteine + H(+)</text>
        <dbReference type="Rhea" id="RHEA:42748"/>
        <dbReference type="Rhea" id="RHEA-COMP:10219"/>
        <dbReference type="Rhea" id="RHEA-COMP:10220"/>
        <dbReference type="ChEBI" id="CHEBI:15378"/>
        <dbReference type="ChEBI" id="CHEBI:57856"/>
        <dbReference type="ChEBI" id="CHEBI:59789"/>
        <dbReference type="ChEBI" id="CHEBI:74483"/>
        <dbReference type="ChEBI" id="CHEBI:82748"/>
        <dbReference type="EC" id="2.1.1.176"/>
    </reaction>
</comment>
<reference evidence="15" key="1">
    <citation type="journal article" date="2020" name="Appl. Environ. Microbiol.">
        <title>Medium-Chain Fatty Acid Synthesis by 'Candidatus Weimeria bifida' gen. nov., sp. nov., and 'Candidatus Pseudoramibacter fermentans' sp. nov.</title>
        <authorList>
            <person name="Scarborough M.J."/>
            <person name="Myers K.S."/>
            <person name="Donohue T.J."/>
            <person name="Noguera D.R."/>
        </authorList>
    </citation>
    <scope>NUCLEOTIDE SEQUENCE</scope>
    <source>
        <strain evidence="15">EUB1.1</strain>
    </source>
</reference>
<dbReference type="PRINTS" id="PR02008">
    <property type="entry name" value="RCMTFAMILY"/>
</dbReference>
<dbReference type="EMBL" id="VOGB01000004">
    <property type="protein sequence ID" value="MQM72709.1"/>
    <property type="molecule type" value="Genomic_DNA"/>
</dbReference>
<evidence type="ECO:0000256" key="6">
    <source>
        <dbReference type="ARBA" id="ARBA00022603"/>
    </source>
</evidence>
<dbReference type="GO" id="GO:0006355">
    <property type="term" value="P:regulation of DNA-templated transcription"/>
    <property type="evidence" value="ECO:0007669"/>
    <property type="project" value="InterPro"/>
</dbReference>
<dbReference type="InterPro" id="IPR049560">
    <property type="entry name" value="MeTrfase_RsmB-F_NOP2_cat"/>
</dbReference>
<evidence type="ECO:0000313" key="16">
    <source>
        <dbReference type="Proteomes" id="UP000473648"/>
    </source>
</evidence>
<feature type="binding site" evidence="13">
    <location>
        <begin position="273"/>
        <end position="279"/>
    </location>
    <ligand>
        <name>S-adenosyl-L-methionine</name>
        <dbReference type="ChEBI" id="CHEBI:59789"/>
    </ligand>
</feature>
<dbReference type="InterPro" id="IPR035926">
    <property type="entry name" value="NusB-like_sf"/>
</dbReference>
<sequence>MKRKNTKNPHNLSPREQAYDSLLAIDREGAFSNLEIQRALSRSLFSKPDAHLYTALVYGVLQNEMLLDDRISKMTKPGTRLDFEVREILRIAAFQLLMMNRIPPYAAISEAVALCGKVKPKAKGFVNGVLRNMARQSDQLKRWQASDYKDAIQALSVRTSVPKPIVDIYARAFGAKEGVRELMAVNRPSPLTIRANGLKISRDDLLKELANEGIEGVKTALSPSGIKITNASVSELTQTQAYTAGLFTIQDQGAMLIAEALSPEAGERVLDMCAAPGGKTTYLAEMMGDQGVITARDIYPSRLKLIDNQAKLLGIGCIQTEAFDGTARKAADHEQYDRVLLDAPCSGLGIIRRKPEIRYRFEFKKQRALIDMQRKMLINAVDALKPGGTLVYSTCTVDPKENAEQVRWLCRNATGLTVLNTRQIGTADDQCDGFYYAKLVKNSAQSK</sequence>
<dbReference type="Gene3D" id="3.30.70.1170">
    <property type="entry name" value="Sun protein, domain 3"/>
    <property type="match status" value="1"/>
</dbReference>
<keyword evidence="5" id="KW-0698">rRNA processing</keyword>
<evidence type="ECO:0000256" key="2">
    <source>
        <dbReference type="ARBA" id="ARBA00004496"/>
    </source>
</evidence>